<accession>A0A1H2Y8E7</accession>
<keyword evidence="2" id="KW-1185">Reference proteome</keyword>
<organism evidence="1 2">
    <name type="scientific">Thiocapsa roseopersicina</name>
    <dbReference type="NCBI Taxonomy" id="1058"/>
    <lineage>
        <taxon>Bacteria</taxon>
        <taxon>Pseudomonadati</taxon>
        <taxon>Pseudomonadota</taxon>
        <taxon>Gammaproteobacteria</taxon>
        <taxon>Chromatiales</taxon>
        <taxon>Chromatiaceae</taxon>
        <taxon>Thiocapsa</taxon>
    </lineage>
</organism>
<dbReference type="OrthoDB" id="8455288at2"/>
<dbReference type="Pfam" id="PF05930">
    <property type="entry name" value="Phage_AlpA"/>
    <property type="match status" value="1"/>
</dbReference>
<dbReference type="InterPro" id="IPR010260">
    <property type="entry name" value="AlpA"/>
</dbReference>
<dbReference type="EMBL" id="FNNZ01000012">
    <property type="protein sequence ID" value="SDX01235.1"/>
    <property type="molecule type" value="Genomic_DNA"/>
</dbReference>
<reference evidence="2" key="1">
    <citation type="submission" date="2016-10" db="EMBL/GenBank/DDBJ databases">
        <authorList>
            <person name="Varghese N."/>
            <person name="Submissions S."/>
        </authorList>
    </citation>
    <scope>NUCLEOTIDE SEQUENCE [LARGE SCALE GENOMIC DNA]</scope>
    <source>
        <strain evidence="2">DSM 217</strain>
    </source>
</reference>
<dbReference type="RefSeq" id="WP_093033015.1">
    <property type="nucleotide sequence ID" value="NZ_FNNZ01000012.1"/>
</dbReference>
<dbReference type="Gene3D" id="1.10.238.160">
    <property type="match status" value="1"/>
</dbReference>
<gene>
    <name evidence="1" type="ORF">SAMN05421783_11283</name>
</gene>
<dbReference type="STRING" id="1058.SAMN05421783_11283"/>
<name>A0A1H2Y8E7_THIRO</name>
<dbReference type="AlphaFoldDB" id="A0A1H2Y8E7"/>
<evidence type="ECO:0000313" key="2">
    <source>
        <dbReference type="Proteomes" id="UP000198816"/>
    </source>
</evidence>
<dbReference type="Proteomes" id="UP000198816">
    <property type="component" value="Unassembled WGS sequence"/>
</dbReference>
<proteinExistence type="predicted"/>
<sequence>MPTCVLRLRTVLERTGYSRSGLYARIAAGLLPRPIALGARAAAWPEHDIDAVLAAMIRGATDDELRSLVSDIHARRSNFGLGANPRALATTNVSAAQETPARLRTG</sequence>
<protein>
    <submittedName>
        <fullName evidence="1">Transcriptional regulator, AlpA family</fullName>
    </submittedName>
</protein>
<evidence type="ECO:0000313" key="1">
    <source>
        <dbReference type="EMBL" id="SDX01235.1"/>
    </source>
</evidence>